<feature type="domain" description="Carrier" evidence="2">
    <location>
        <begin position="260"/>
        <end position="338"/>
    </location>
</feature>
<keyword evidence="4" id="KW-1185">Reference proteome</keyword>
<dbReference type="InterPro" id="IPR030688">
    <property type="entry name" value="MeTrfase_MtrA/MtxA"/>
</dbReference>
<dbReference type="Pfam" id="PF14251">
    <property type="entry name" value="PterinBD-DUF4346"/>
    <property type="match status" value="1"/>
</dbReference>
<evidence type="ECO:0000313" key="4">
    <source>
        <dbReference type="Proteomes" id="UP001597018"/>
    </source>
</evidence>
<keyword evidence="1" id="KW-0808">Transferase</keyword>
<comment type="caution">
    <text evidence="3">The sequence shown here is derived from an EMBL/GenBank/DDBJ whole genome shotgun (WGS) entry which is preliminary data.</text>
</comment>
<organism evidence="3 4">
    <name type="scientific">Saccharopolyspora rosea</name>
    <dbReference type="NCBI Taxonomy" id="524884"/>
    <lineage>
        <taxon>Bacteria</taxon>
        <taxon>Bacillati</taxon>
        <taxon>Actinomycetota</taxon>
        <taxon>Actinomycetes</taxon>
        <taxon>Pseudonocardiales</taxon>
        <taxon>Pseudonocardiaceae</taxon>
        <taxon>Saccharopolyspora</taxon>
    </lineage>
</organism>
<dbReference type="InterPro" id="IPR036736">
    <property type="entry name" value="ACP-like_sf"/>
</dbReference>
<evidence type="ECO:0000256" key="1">
    <source>
        <dbReference type="ARBA" id="ARBA00022679"/>
    </source>
</evidence>
<name>A0ABW3FW75_9PSEU</name>
<protein>
    <submittedName>
        <fullName evidence="3">Phosphopantetheine-binding protein</fullName>
    </submittedName>
</protein>
<dbReference type="Pfam" id="PF00550">
    <property type="entry name" value="PP-binding"/>
    <property type="match status" value="1"/>
</dbReference>
<evidence type="ECO:0000259" key="2">
    <source>
        <dbReference type="PROSITE" id="PS50075"/>
    </source>
</evidence>
<dbReference type="SUPFAM" id="SSF47336">
    <property type="entry name" value="ACP-like"/>
    <property type="match status" value="1"/>
</dbReference>
<dbReference type="Proteomes" id="UP001597018">
    <property type="component" value="Unassembled WGS sequence"/>
</dbReference>
<reference evidence="4" key="1">
    <citation type="journal article" date="2019" name="Int. J. Syst. Evol. Microbiol.">
        <title>The Global Catalogue of Microorganisms (GCM) 10K type strain sequencing project: providing services to taxonomists for standard genome sequencing and annotation.</title>
        <authorList>
            <consortium name="The Broad Institute Genomics Platform"/>
            <consortium name="The Broad Institute Genome Sequencing Center for Infectious Disease"/>
            <person name="Wu L."/>
            <person name="Ma J."/>
        </authorList>
    </citation>
    <scope>NUCLEOTIDE SEQUENCE [LARGE SCALE GENOMIC DNA]</scope>
    <source>
        <strain evidence="4">CCUG 56401</strain>
    </source>
</reference>
<dbReference type="RefSeq" id="WP_345601527.1">
    <property type="nucleotide sequence ID" value="NZ_BAABLT010000035.1"/>
</dbReference>
<dbReference type="InterPro" id="IPR025595">
    <property type="entry name" value="PterinBD-DUF4346"/>
</dbReference>
<accession>A0ABW3FW75</accession>
<dbReference type="Gene3D" id="1.10.1200.10">
    <property type="entry name" value="ACP-like"/>
    <property type="match status" value="1"/>
</dbReference>
<gene>
    <name evidence="3" type="ORF">ACFQ16_23440</name>
</gene>
<evidence type="ECO:0000313" key="3">
    <source>
        <dbReference type="EMBL" id="MFD0922711.1"/>
    </source>
</evidence>
<dbReference type="InterPro" id="IPR009081">
    <property type="entry name" value="PP-bd_ACP"/>
</dbReference>
<dbReference type="Pfam" id="PF04208">
    <property type="entry name" value="MtrA"/>
    <property type="match status" value="1"/>
</dbReference>
<sequence>MVTDVPAVVGVCTLGSTELAVRLRAAPGVAVAAPLRTANLGVEELVRSVLNHPSIRVLLVCGPDSRLFRQGQSLVALVRSGVAGPRQRIVGAVGYRPQLPGLRSSDVDSFRRRVRLVDLREVTDPAVLEPRIAEVAAGCGARTPDVAPIAGPRFRRLRPGGRRRPIASAGEGFFVVSLDRGRRDVVLRHYRDDFTAGHEIRGRRAESVLLGVVGAGLVRDPGHAGYLGAELAKAETALRLELDYCQDIPLRRPTGEESTMPGTGSLEEFTRRIGALLGADGPELHPDRPLGEQVGVDSVRLIELAIVLEQEYGLDLADDVDLRRTTPAELHRCASGRRPVQ</sequence>
<dbReference type="PROSITE" id="PS50075">
    <property type="entry name" value="CARRIER"/>
    <property type="match status" value="1"/>
</dbReference>
<dbReference type="EMBL" id="JBHTIW010000024">
    <property type="protein sequence ID" value="MFD0922711.1"/>
    <property type="molecule type" value="Genomic_DNA"/>
</dbReference>
<proteinExistence type="predicted"/>